<proteinExistence type="predicted"/>
<gene>
    <name evidence="2" type="ORF">HannXRQ_Chr12g0375431</name>
    <name evidence="1" type="ORF">HanXRQr2_Chr01g0009121</name>
</gene>
<name>A0A251T6P9_HELAN</name>
<dbReference type="Proteomes" id="UP000215914">
    <property type="component" value="Chromosome 12"/>
</dbReference>
<dbReference type="EMBL" id="MNCJ02000316">
    <property type="protein sequence ID" value="KAF5821041.1"/>
    <property type="molecule type" value="Genomic_DNA"/>
</dbReference>
<evidence type="ECO:0000313" key="3">
    <source>
        <dbReference type="Proteomes" id="UP000215914"/>
    </source>
</evidence>
<sequence length="71" mass="7950">MVPWTLYKPHKLQLFDHSILNSILINCGASKQITSLAKRLLNTSTKRNGLGFLLSIIRSLANSRCLKSVEP</sequence>
<reference evidence="2" key="2">
    <citation type="submission" date="2017-02" db="EMBL/GenBank/DDBJ databases">
        <title>Sunflower complete genome.</title>
        <authorList>
            <person name="Langlade N."/>
            <person name="Munos S."/>
        </authorList>
    </citation>
    <scope>NUCLEOTIDE SEQUENCE [LARGE SCALE GENOMIC DNA]</scope>
    <source>
        <tissue evidence="2">Leaves</tissue>
    </source>
</reference>
<reference evidence="1" key="3">
    <citation type="submission" date="2020-06" db="EMBL/GenBank/DDBJ databases">
        <title>Helianthus annuus Genome sequencing and assembly Release 2.</title>
        <authorList>
            <person name="Gouzy J."/>
            <person name="Langlade N."/>
            <person name="Munos S."/>
        </authorList>
    </citation>
    <scope>NUCLEOTIDE SEQUENCE</scope>
    <source>
        <tissue evidence="1">Leaves</tissue>
    </source>
</reference>
<dbReference type="InParanoid" id="A0A251T6P9"/>
<evidence type="ECO:0000313" key="2">
    <source>
        <dbReference type="EMBL" id="OTG05601.1"/>
    </source>
</evidence>
<evidence type="ECO:0000313" key="1">
    <source>
        <dbReference type="EMBL" id="KAF5821041.1"/>
    </source>
</evidence>
<accession>A0A251T6P9</accession>
<reference evidence="1 3" key="1">
    <citation type="journal article" date="2017" name="Nature">
        <title>The sunflower genome provides insights into oil metabolism, flowering and Asterid evolution.</title>
        <authorList>
            <person name="Badouin H."/>
            <person name="Gouzy J."/>
            <person name="Grassa C.J."/>
            <person name="Murat F."/>
            <person name="Staton S.E."/>
            <person name="Cottret L."/>
            <person name="Lelandais-Briere C."/>
            <person name="Owens G.L."/>
            <person name="Carrere S."/>
            <person name="Mayjonade B."/>
            <person name="Legrand L."/>
            <person name="Gill N."/>
            <person name="Kane N.C."/>
            <person name="Bowers J.E."/>
            <person name="Hubner S."/>
            <person name="Bellec A."/>
            <person name="Berard A."/>
            <person name="Berges H."/>
            <person name="Blanchet N."/>
            <person name="Boniface M.C."/>
            <person name="Brunel D."/>
            <person name="Catrice O."/>
            <person name="Chaidir N."/>
            <person name="Claudel C."/>
            <person name="Donnadieu C."/>
            <person name="Faraut T."/>
            <person name="Fievet G."/>
            <person name="Helmstetter N."/>
            <person name="King M."/>
            <person name="Knapp S.J."/>
            <person name="Lai Z."/>
            <person name="Le Paslier M.C."/>
            <person name="Lippi Y."/>
            <person name="Lorenzon L."/>
            <person name="Mandel J.R."/>
            <person name="Marage G."/>
            <person name="Marchand G."/>
            <person name="Marquand E."/>
            <person name="Bret-Mestries E."/>
            <person name="Morien E."/>
            <person name="Nambeesan S."/>
            <person name="Nguyen T."/>
            <person name="Pegot-Espagnet P."/>
            <person name="Pouilly N."/>
            <person name="Raftis F."/>
            <person name="Sallet E."/>
            <person name="Schiex T."/>
            <person name="Thomas J."/>
            <person name="Vandecasteele C."/>
            <person name="Vares D."/>
            <person name="Vear F."/>
            <person name="Vautrin S."/>
            <person name="Crespi M."/>
            <person name="Mangin B."/>
            <person name="Burke J.M."/>
            <person name="Salse J."/>
            <person name="Munos S."/>
            <person name="Vincourt P."/>
            <person name="Rieseberg L.H."/>
            <person name="Langlade N.B."/>
        </authorList>
    </citation>
    <scope>NUCLEOTIDE SEQUENCE [LARGE SCALE GENOMIC DNA]</scope>
    <source>
        <strain evidence="3">cv. SF193</strain>
        <tissue evidence="1">Leaves</tissue>
    </source>
</reference>
<protein>
    <submittedName>
        <fullName evidence="2">Uncharacterized protein</fullName>
    </submittedName>
</protein>
<dbReference type="Gramene" id="mRNA:HanXRQr2_Chr01g0009121">
    <property type="protein sequence ID" value="mRNA:HanXRQr2_Chr01g0009121"/>
    <property type="gene ID" value="HanXRQr2_Chr01g0009121"/>
</dbReference>
<dbReference type="EMBL" id="CM007901">
    <property type="protein sequence ID" value="OTG05601.1"/>
    <property type="molecule type" value="Genomic_DNA"/>
</dbReference>
<dbReference type="AlphaFoldDB" id="A0A251T6P9"/>
<organism evidence="2 3">
    <name type="scientific">Helianthus annuus</name>
    <name type="common">Common sunflower</name>
    <dbReference type="NCBI Taxonomy" id="4232"/>
    <lineage>
        <taxon>Eukaryota</taxon>
        <taxon>Viridiplantae</taxon>
        <taxon>Streptophyta</taxon>
        <taxon>Embryophyta</taxon>
        <taxon>Tracheophyta</taxon>
        <taxon>Spermatophyta</taxon>
        <taxon>Magnoliopsida</taxon>
        <taxon>eudicotyledons</taxon>
        <taxon>Gunneridae</taxon>
        <taxon>Pentapetalae</taxon>
        <taxon>asterids</taxon>
        <taxon>campanulids</taxon>
        <taxon>Asterales</taxon>
        <taxon>Asteraceae</taxon>
        <taxon>Asteroideae</taxon>
        <taxon>Heliantheae alliance</taxon>
        <taxon>Heliantheae</taxon>
        <taxon>Helianthus</taxon>
    </lineage>
</organism>
<keyword evidence="3" id="KW-1185">Reference proteome</keyword>